<gene>
    <name evidence="1" type="ORF">V6N11_048087</name>
</gene>
<protein>
    <submittedName>
        <fullName evidence="1">Uncharacterized protein</fullName>
    </submittedName>
</protein>
<evidence type="ECO:0000313" key="2">
    <source>
        <dbReference type="Proteomes" id="UP001396334"/>
    </source>
</evidence>
<organism evidence="1 2">
    <name type="scientific">Hibiscus sabdariffa</name>
    <name type="common">roselle</name>
    <dbReference type="NCBI Taxonomy" id="183260"/>
    <lineage>
        <taxon>Eukaryota</taxon>
        <taxon>Viridiplantae</taxon>
        <taxon>Streptophyta</taxon>
        <taxon>Embryophyta</taxon>
        <taxon>Tracheophyta</taxon>
        <taxon>Spermatophyta</taxon>
        <taxon>Magnoliopsida</taxon>
        <taxon>eudicotyledons</taxon>
        <taxon>Gunneridae</taxon>
        <taxon>Pentapetalae</taxon>
        <taxon>rosids</taxon>
        <taxon>malvids</taxon>
        <taxon>Malvales</taxon>
        <taxon>Malvaceae</taxon>
        <taxon>Malvoideae</taxon>
        <taxon>Hibiscus</taxon>
    </lineage>
</organism>
<comment type="caution">
    <text evidence="1">The sequence shown here is derived from an EMBL/GenBank/DDBJ whole genome shotgun (WGS) entry which is preliminary data.</text>
</comment>
<proteinExistence type="predicted"/>
<evidence type="ECO:0000313" key="1">
    <source>
        <dbReference type="EMBL" id="KAK8978815.1"/>
    </source>
</evidence>
<dbReference type="Proteomes" id="UP001396334">
    <property type="component" value="Unassembled WGS sequence"/>
</dbReference>
<accession>A0ABR2NRM8</accession>
<reference evidence="1 2" key="1">
    <citation type="journal article" date="2024" name="G3 (Bethesda)">
        <title>Genome assembly of Hibiscus sabdariffa L. provides insights into metabolisms of medicinal natural products.</title>
        <authorList>
            <person name="Kim T."/>
        </authorList>
    </citation>
    <scope>NUCLEOTIDE SEQUENCE [LARGE SCALE GENOMIC DNA]</scope>
    <source>
        <strain evidence="1">TK-2024</strain>
        <tissue evidence="1">Old leaves</tissue>
    </source>
</reference>
<sequence>MDMKSVQIDDGETHDPSLAGDVKFGLIRMLLSPKLATKTAVVRTFTNIGWRRRLKFFRGLGHEIEIFPHPKDMNATTTPYGPWMRAPTTPYQRWEVVYCQPMVIKEASVGVKLKDQSYDDASSTQQNLPSLQVSTAIEQTPNSGIGISDKELDELAKIADELRVNPSLFVASCAAPTVVVD</sequence>
<keyword evidence="2" id="KW-1185">Reference proteome</keyword>
<name>A0ABR2NRM8_9ROSI</name>
<dbReference type="EMBL" id="JBBPBN010000108">
    <property type="protein sequence ID" value="KAK8978815.1"/>
    <property type="molecule type" value="Genomic_DNA"/>
</dbReference>